<dbReference type="AlphaFoldDB" id="A0A1J5TIH6"/>
<name>A0A1J5TIH6_9ZZZZ</name>
<sequence length="59" mass="6840">MKKDEIRKILQQDIENFRSKAQYYDTLHLFEAAKYADNLASNIELALTTMPSGGDQKIY</sequence>
<protein>
    <submittedName>
        <fullName evidence="1">Uncharacterized protein</fullName>
    </submittedName>
</protein>
<accession>A0A1J5TIH6</accession>
<comment type="caution">
    <text evidence="1">The sequence shown here is derived from an EMBL/GenBank/DDBJ whole genome shotgun (WGS) entry which is preliminary data.</text>
</comment>
<gene>
    <name evidence="1" type="ORF">GALL_66790</name>
</gene>
<dbReference type="EMBL" id="MLJW01000019">
    <property type="protein sequence ID" value="OIR11822.1"/>
    <property type="molecule type" value="Genomic_DNA"/>
</dbReference>
<proteinExistence type="predicted"/>
<evidence type="ECO:0000313" key="1">
    <source>
        <dbReference type="EMBL" id="OIR11822.1"/>
    </source>
</evidence>
<organism evidence="1">
    <name type="scientific">mine drainage metagenome</name>
    <dbReference type="NCBI Taxonomy" id="410659"/>
    <lineage>
        <taxon>unclassified sequences</taxon>
        <taxon>metagenomes</taxon>
        <taxon>ecological metagenomes</taxon>
    </lineage>
</organism>
<reference evidence="1" key="1">
    <citation type="submission" date="2016-10" db="EMBL/GenBank/DDBJ databases">
        <title>Sequence of Gallionella enrichment culture.</title>
        <authorList>
            <person name="Poehlein A."/>
            <person name="Muehling M."/>
            <person name="Daniel R."/>
        </authorList>
    </citation>
    <scope>NUCLEOTIDE SEQUENCE</scope>
</reference>